<evidence type="ECO:0000256" key="1">
    <source>
        <dbReference type="ARBA" id="ARBA00004141"/>
    </source>
</evidence>
<evidence type="ECO:0000256" key="11">
    <source>
        <dbReference type="ARBA" id="ARBA00023303"/>
    </source>
</evidence>
<dbReference type="InterPro" id="IPR005821">
    <property type="entry name" value="Ion_trans_dom"/>
</dbReference>
<dbReference type="GO" id="GO:0008076">
    <property type="term" value="C:voltage-gated potassium channel complex"/>
    <property type="evidence" value="ECO:0007669"/>
    <property type="project" value="InterPro"/>
</dbReference>
<evidence type="ECO:0000256" key="7">
    <source>
        <dbReference type="ARBA" id="ARBA00022958"/>
    </source>
</evidence>
<gene>
    <name evidence="14" type="ORF">OI18_00590</name>
</gene>
<proteinExistence type="predicted"/>
<evidence type="ECO:0000256" key="8">
    <source>
        <dbReference type="ARBA" id="ARBA00022989"/>
    </source>
</evidence>
<keyword evidence="11" id="KW-0407">Ion channel</keyword>
<dbReference type="SUPFAM" id="SSF81324">
    <property type="entry name" value="Voltage-gated potassium channels"/>
    <property type="match status" value="1"/>
</dbReference>
<evidence type="ECO:0000256" key="4">
    <source>
        <dbReference type="ARBA" id="ARBA00022692"/>
    </source>
</evidence>
<evidence type="ECO:0000256" key="2">
    <source>
        <dbReference type="ARBA" id="ARBA00022448"/>
    </source>
</evidence>
<keyword evidence="10 12" id="KW-0472">Membrane</keyword>
<evidence type="ECO:0000313" key="15">
    <source>
        <dbReference type="Proteomes" id="UP000031408"/>
    </source>
</evidence>
<keyword evidence="7" id="KW-0630">Potassium</keyword>
<dbReference type="STRING" id="1349421.OI18_00590"/>
<evidence type="ECO:0000256" key="12">
    <source>
        <dbReference type="SAM" id="Phobius"/>
    </source>
</evidence>
<dbReference type="Pfam" id="PF00520">
    <property type="entry name" value="Ion_trans"/>
    <property type="match status" value="1"/>
</dbReference>
<keyword evidence="9" id="KW-0406">Ion transport</keyword>
<keyword evidence="8 12" id="KW-1133">Transmembrane helix</keyword>
<dbReference type="EMBL" id="JSVC01000001">
    <property type="protein sequence ID" value="KIC96294.1"/>
    <property type="molecule type" value="Genomic_DNA"/>
</dbReference>
<evidence type="ECO:0000313" key="14">
    <source>
        <dbReference type="EMBL" id="KIC96294.1"/>
    </source>
</evidence>
<keyword evidence="3" id="KW-0633">Potassium transport</keyword>
<dbReference type="PRINTS" id="PR00169">
    <property type="entry name" value="KCHANNEL"/>
</dbReference>
<evidence type="ECO:0000256" key="10">
    <source>
        <dbReference type="ARBA" id="ARBA00023136"/>
    </source>
</evidence>
<keyword evidence="2" id="KW-0813">Transport</keyword>
<name>A0A0C1J0J7_9BACT</name>
<dbReference type="GO" id="GO:0001508">
    <property type="term" value="P:action potential"/>
    <property type="evidence" value="ECO:0007669"/>
    <property type="project" value="TreeGrafter"/>
</dbReference>
<feature type="transmembrane region" description="Helical" evidence="12">
    <location>
        <begin position="26"/>
        <end position="44"/>
    </location>
</feature>
<dbReference type="OrthoDB" id="9799090at2"/>
<dbReference type="PANTHER" id="PTHR11537">
    <property type="entry name" value="VOLTAGE-GATED POTASSIUM CHANNEL"/>
    <property type="match status" value="1"/>
</dbReference>
<comment type="caution">
    <text evidence="14">The sequence shown here is derived from an EMBL/GenBank/DDBJ whole genome shotgun (WGS) entry which is preliminary data.</text>
</comment>
<comment type="subcellular location">
    <subcellularLocation>
        <location evidence="1">Membrane</location>
        <topology evidence="1">Multi-pass membrane protein</topology>
    </subcellularLocation>
</comment>
<feature type="transmembrane region" description="Helical" evidence="12">
    <location>
        <begin position="211"/>
        <end position="233"/>
    </location>
</feature>
<dbReference type="Proteomes" id="UP000031408">
    <property type="component" value="Unassembled WGS sequence"/>
</dbReference>
<dbReference type="Gene3D" id="1.10.287.70">
    <property type="match status" value="1"/>
</dbReference>
<dbReference type="GO" id="GO:0005249">
    <property type="term" value="F:voltage-gated potassium channel activity"/>
    <property type="evidence" value="ECO:0007669"/>
    <property type="project" value="InterPro"/>
</dbReference>
<dbReference type="AlphaFoldDB" id="A0A0C1J0J7"/>
<dbReference type="InterPro" id="IPR028325">
    <property type="entry name" value="VG_K_chnl"/>
</dbReference>
<feature type="transmembrane region" description="Helical" evidence="12">
    <location>
        <begin position="56"/>
        <end position="75"/>
    </location>
</feature>
<evidence type="ECO:0000256" key="3">
    <source>
        <dbReference type="ARBA" id="ARBA00022538"/>
    </source>
</evidence>
<protein>
    <submittedName>
        <fullName evidence="14">Ion transporter</fullName>
    </submittedName>
</protein>
<keyword evidence="6" id="KW-0851">Voltage-gated channel</keyword>
<dbReference type="Gene3D" id="1.20.120.350">
    <property type="entry name" value="Voltage-gated potassium channels. Chain C"/>
    <property type="match status" value="1"/>
</dbReference>
<reference evidence="14 15" key="1">
    <citation type="submission" date="2014-11" db="EMBL/GenBank/DDBJ databases">
        <title>Genome sequence of Flavihumibacter solisilvae 3-3.</title>
        <authorList>
            <person name="Zhou G."/>
            <person name="Li M."/>
            <person name="Wang G."/>
        </authorList>
    </citation>
    <scope>NUCLEOTIDE SEQUENCE [LARGE SCALE GENOMIC DNA]</scope>
    <source>
        <strain evidence="14 15">3-3</strain>
    </source>
</reference>
<dbReference type="InterPro" id="IPR027359">
    <property type="entry name" value="Volt_channel_dom_sf"/>
</dbReference>
<accession>A0A0C1J0J7</accession>
<evidence type="ECO:0000256" key="6">
    <source>
        <dbReference type="ARBA" id="ARBA00022882"/>
    </source>
</evidence>
<keyword evidence="15" id="KW-1185">Reference proteome</keyword>
<organism evidence="14 15">
    <name type="scientific">Flavihumibacter solisilvae</name>
    <dbReference type="NCBI Taxonomy" id="1349421"/>
    <lineage>
        <taxon>Bacteria</taxon>
        <taxon>Pseudomonadati</taxon>
        <taxon>Bacteroidota</taxon>
        <taxon>Chitinophagia</taxon>
        <taxon>Chitinophagales</taxon>
        <taxon>Chitinophagaceae</taxon>
        <taxon>Flavihumibacter</taxon>
    </lineage>
</organism>
<feature type="transmembrane region" description="Helical" evidence="12">
    <location>
        <begin position="151"/>
        <end position="172"/>
    </location>
</feature>
<dbReference type="RefSeq" id="WP_039136110.1">
    <property type="nucleotide sequence ID" value="NZ_JSVC01000001.1"/>
</dbReference>
<evidence type="ECO:0000256" key="9">
    <source>
        <dbReference type="ARBA" id="ARBA00023065"/>
    </source>
</evidence>
<evidence type="ECO:0000256" key="5">
    <source>
        <dbReference type="ARBA" id="ARBA00022826"/>
    </source>
</evidence>
<dbReference type="PANTHER" id="PTHR11537:SF254">
    <property type="entry name" value="POTASSIUM VOLTAGE-GATED CHANNEL PROTEIN SHAB"/>
    <property type="match status" value="1"/>
</dbReference>
<keyword evidence="5" id="KW-0631">Potassium channel</keyword>
<sequence>MQQPTGWKQKLFTIIFEADTKAGRSFDLALLFFIVVSLVVVMLQSIPSVNARHGELLYSIEWIITILFTIEYILRMAVVNRPWKYVTSFYGIVDLLAILPTWFSLVFPFSHFLLAIRALRLIRVFRILKLSQFVHEGNSIVLAMKASARRIGIFLSFVLLLSVILGSLVYVAEAGDNERFSSIPQSIYWAIVTITTVGYGDISPVTVMGKFIASFVMLLGYAIIAVPTGIVTVELSKGLHKEEVKSQACPNCAAYGHDFDAKYCKFCGHQL</sequence>
<feature type="domain" description="Ion transport" evidence="13">
    <location>
        <begin position="24"/>
        <end position="237"/>
    </location>
</feature>
<keyword evidence="4 12" id="KW-0812">Transmembrane</keyword>
<evidence type="ECO:0000259" key="13">
    <source>
        <dbReference type="Pfam" id="PF00520"/>
    </source>
</evidence>
<feature type="transmembrane region" description="Helical" evidence="12">
    <location>
        <begin position="95"/>
        <end position="119"/>
    </location>
</feature>